<dbReference type="CDD" id="cd03124">
    <property type="entry name" value="alpha_CA_prokaryotic_like"/>
    <property type="match status" value="1"/>
</dbReference>
<name>A0A835DAG1_TETSI</name>
<dbReference type="SUPFAM" id="SSF51069">
    <property type="entry name" value="Carbonic anhydrase"/>
    <property type="match status" value="1"/>
</dbReference>
<comment type="similarity">
    <text evidence="6">Belongs to the alpha-carbonic anhydrase family.</text>
</comment>
<keyword evidence="9" id="KW-1185">Reference proteome</keyword>
<organism evidence="8 9">
    <name type="scientific">Tetracentron sinense</name>
    <name type="common">Spur-leaf</name>
    <dbReference type="NCBI Taxonomy" id="13715"/>
    <lineage>
        <taxon>Eukaryota</taxon>
        <taxon>Viridiplantae</taxon>
        <taxon>Streptophyta</taxon>
        <taxon>Embryophyta</taxon>
        <taxon>Tracheophyta</taxon>
        <taxon>Spermatophyta</taxon>
        <taxon>Magnoliopsida</taxon>
        <taxon>Trochodendrales</taxon>
        <taxon>Trochodendraceae</taxon>
        <taxon>Tetracentron</taxon>
    </lineage>
</organism>
<dbReference type="InterPro" id="IPR018338">
    <property type="entry name" value="Carbonic_anhydrase_a-class_CS"/>
</dbReference>
<dbReference type="PANTHER" id="PTHR18952">
    <property type="entry name" value="CARBONIC ANHYDRASE"/>
    <property type="match status" value="1"/>
</dbReference>
<protein>
    <recommendedName>
        <fullName evidence="2 6">Carbonic anhydrase</fullName>
        <ecNumber evidence="2 6">4.2.1.1</ecNumber>
    </recommendedName>
</protein>
<dbReference type="Gene3D" id="3.10.200.10">
    <property type="entry name" value="Alpha carbonic anhydrase"/>
    <property type="match status" value="1"/>
</dbReference>
<comment type="catalytic activity">
    <reaction evidence="6">
        <text>hydrogencarbonate + H(+) = CO2 + H2O</text>
        <dbReference type="Rhea" id="RHEA:10748"/>
        <dbReference type="ChEBI" id="CHEBI:15377"/>
        <dbReference type="ChEBI" id="CHEBI:15378"/>
        <dbReference type="ChEBI" id="CHEBI:16526"/>
        <dbReference type="ChEBI" id="CHEBI:17544"/>
        <dbReference type="EC" id="4.2.1.1"/>
    </reaction>
</comment>
<dbReference type="AlphaFoldDB" id="A0A835DAG1"/>
<dbReference type="EC" id="4.2.1.1" evidence="2 6"/>
<proteinExistence type="inferred from homology"/>
<dbReference type="EMBL" id="JABCRI010000012">
    <property type="protein sequence ID" value="KAF8396403.1"/>
    <property type="molecule type" value="Genomic_DNA"/>
</dbReference>
<accession>A0A835DAG1</accession>
<evidence type="ECO:0000256" key="2">
    <source>
        <dbReference type="ARBA" id="ARBA00012925"/>
    </source>
</evidence>
<dbReference type="Proteomes" id="UP000655225">
    <property type="component" value="Unassembled WGS sequence"/>
</dbReference>
<dbReference type="GO" id="GO:0006730">
    <property type="term" value="P:one-carbon metabolic process"/>
    <property type="evidence" value="ECO:0007669"/>
    <property type="project" value="TreeGrafter"/>
</dbReference>
<dbReference type="PROSITE" id="PS51144">
    <property type="entry name" value="ALPHA_CA_2"/>
    <property type="match status" value="1"/>
</dbReference>
<evidence type="ECO:0000256" key="1">
    <source>
        <dbReference type="ARBA" id="ARBA00001947"/>
    </source>
</evidence>
<dbReference type="InterPro" id="IPR023561">
    <property type="entry name" value="Carbonic_anhydrase_a-class"/>
</dbReference>
<feature type="domain" description="Alpha-carbonic anhydrase" evidence="7">
    <location>
        <begin position="31"/>
        <end position="268"/>
    </location>
</feature>
<dbReference type="SMART" id="SM01057">
    <property type="entry name" value="Carb_anhydrase"/>
    <property type="match status" value="1"/>
</dbReference>
<keyword evidence="4 6" id="KW-0862">Zinc</keyword>
<dbReference type="InterPro" id="IPR001148">
    <property type="entry name" value="CA_dom"/>
</dbReference>
<evidence type="ECO:0000256" key="3">
    <source>
        <dbReference type="ARBA" id="ARBA00022723"/>
    </source>
</evidence>
<comment type="function">
    <text evidence="6">Reversible hydration of carbon dioxide.</text>
</comment>
<dbReference type="GO" id="GO:0004089">
    <property type="term" value="F:carbonate dehydratase activity"/>
    <property type="evidence" value="ECO:0007669"/>
    <property type="project" value="UniProtKB-UniRule"/>
</dbReference>
<dbReference type="GO" id="GO:0008270">
    <property type="term" value="F:zinc ion binding"/>
    <property type="evidence" value="ECO:0007669"/>
    <property type="project" value="UniProtKB-UniRule"/>
</dbReference>
<dbReference type="InterPro" id="IPR036398">
    <property type="entry name" value="CA_dom_sf"/>
</dbReference>
<reference evidence="8 9" key="1">
    <citation type="submission" date="2020-04" db="EMBL/GenBank/DDBJ databases">
        <title>Plant Genome Project.</title>
        <authorList>
            <person name="Zhang R.-G."/>
        </authorList>
    </citation>
    <scope>NUCLEOTIDE SEQUENCE [LARGE SCALE GENOMIC DNA]</scope>
    <source>
        <strain evidence="8">YNK0</strain>
        <tissue evidence="8">Leaf</tissue>
    </source>
</reference>
<evidence type="ECO:0000256" key="4">
    <source>
        <dbReference type="ARBA" id="ARBA00022833"/>
    </source>
</evidence>
<comment type="caution">
    <text evidence="8">The sequence shown here is derived from an EMBL/GenBank/DDBJ whole genome shotgun (WGS) entry which is preliminary data.</text>
</comment>
<dbReference type="OrthoDB" id="429145at2759"/>
<dbReference type="Pfam" id="PF00194">
    <property type="entry name" value="Carb_anhydrase"/>
    <property type="match status" value="1"/>
</dbReference>
<evidence type="ECO:0000256" key="5">
    <source>
        <dbReference type="ARBA" id="ARBA00023239"/>
    </source>
</evidence>
<evidence type="ECO:0000313" key="9">
    <source>
        <dbReference type="Proteomes" id="UP000655225"/>
    </source>
</evidence>
<gene>
    <name evidence="8" type="ORF">HHK36_018022</name>
</gene>
<keyword evidence="3 6" id="KW-0479">Metal-binding</keyword>
<sequence length="273" mass="30757">MAARINISIIVIALSLSATFATLTHNEHHIAQYSYDGEIGPSKWGSLDPHFAACLTGKMQSPINIVKQEVVFNPRLEPLTRDYHPANATLINEGSHVGLHFEHDGGVLIIDGKNYTLKKMHWHSPSEHQIDGIQYPIELHLVHIANDGSISVVAILYQYGNSDPLVDQMKDHLDQLAKEVCESDEESLIPVGLMKPKHTKRKSRKYFRYIGSLTTPPCTEKVIWSILGKVRSMSKEQVALLKAPLDWGSKNNSRPEQPLNGRRIELYDELKQQ</sequence>
<dbReference type="PANTHER" id="PTHR18952:SF236">
    <property type="entry name" value="ALPHA CARBONIC ANHYDRASE 1, CHLOROPLASTIC"/>
    <property type="match status" value="1"/>
</dbReference>
<evidence type="ECO:0000259" key="7">
    <source>
        <dbReference type="PROSITE" id="PS51144"/>
    </source>
</evidence>
<keyword evidence="6" id="KW-0732">Signal</keyword>
<feature type="signal peptide" evidence="6">
    <location>
        <begin position="1"/>
        <end position="21"/>
    </location>
</feature>
<dbReference type="InterPro" id="IPR041891">
    <property type="entry name" value="Alpha_CA_prokaryot-like"/>
</dbReference>
<evidence type="ECO:0000313" key="8">
    <source>
        <dbReference type="EMBL" id="KAF8396403.1"/>
    </source>
</evidence>
<feature type="chain" id="PRO_5033109049" description="Carbonic anhydrase" evidence="6">
    <location>
        <begin position="22"/>
        <end position="273"/>
    </location>
</feature>
<keyword evidence="5 6" id="KW-0456">Lyase</keyword>
<dbReference type="OMA" id="SECAFCE"/>
<dbReference type="PROSITE" id="PS00162">
    <property type="entry name" value="ALPHA_CA_1"/>
    <property type="match status" value="1"/>
</dbReference>
<evidence type="ECO:0000256" key="6">
    <source>
        <dbReference type="RuleBase" id="RU367011"/>
    </source>
</evidence>
<comment type="cofactor">
    <cofactor evidence="1 6">
        <name>Zn(2+)</name>
        <dbReference type="ChEBI" id="CHEBI:29105"/>
    </cofactor>
</comment>